<organism evidence="2 3">
    <name type="scientific">Cellvibrio zantedeschiae</name>
    <dbReference type="NCBI Taxonomy" id="1237077"/>
    <lineage>
        <taxon>Bacteria</taxon>
        <taxon>Pseudomonadati</taxon>
        <taxon>Pseudomonadota</taxon>
        <taxon>Gammaproteobacteria</taxon>
        <taxon>Cellvibrionales</taxon>
        <taxon>Cellvibrionaceae</taxon>
        <taxon>Cellvibrio</taxon>
    </lineage>
</organism>
<dbReference type="InterPro" id="IPR011008">
    <property type="entry name" value="Dimeric_a/b-barrel"/>
</dbReference>
<dbReference type="InterPro" id="IPR013097">
    <property type="entry name" value="Dabb"/>
</dbReference>
<name>A0ABQ3B9D1_9GAMM</name>
<feature type="domain" description="Stress-response A/B barrel" evidence="1">
    <location>
        <begin position="8"/>
        <end position="104"/>
    </location>
</feature>
<evidence type="ECO:0000313" key="2">
    <source>
        <dbReference type="EMBL" id="GGY85768.1"/>
    </source>
</evidence>
<dbReference type="Gene3D" id="3.30.70.100">
    <property type="match status" value="1"/>
</dbReference>
<reference evidence="3" key="1">
    <citation type="journal article" date="2019" name="Int. J. Syst. Evol. Microbiol.">
        <title>The Global Catalogue of Microorganisms (GCM) 10K type strain sequencing project: providing services to taxonomists for standard genome sequencing and annotation.</title>
        <authorList>
            <consortium name="The Broad Institute Genomics Platform"/>
            <consortium name="The Broad Institute Genome Sequencing Center for Infectious Disease"/>
            <person name="Wu L."/>
            <person name="Ma J."/>
        </authorList>
    </citation>
    <scope>NUCLEOTIDE SEQUENCE [LARGE SCALE GENOMIC DNA]</scope>
    <source>
        <strain evidence="3">KCTC 32239</strain>
    </source>
</reference>
<proteinExistence type="predicted"/>
<accession>A0ABQ3B9D1</accession>
<sequence length="109" mass="12392">MSGTISHLSHHVYFWLKNPESKEDVAQLIRGVKTLTTIETIKGFHIATPAATEERGVIDNSYSVSWLAFFDNEADEHVYQTHATHLKFIADCEHLWSKVTVYDSVQTAE</sequence>
<dbReference type="PROSITE" id="PS51502">
    <property type="entry name" value="S_R_A_B_BARREL"/>
    <property type="match status" value="1"/>
</dbReference>
<evidence type="ECO:0000313" key="3">
    <source>
        <dbReference type="Proteomes" id="UP000619761"/>
    </source>
</evidence>
<dbReference type="SMART" id="SM00886">
    <property type="entry name" value="Dabb"/>
    <property type="match status" value="1"/>
</dbReference>
<dbReference type="EMBL" id="BMYZ01000004">
    <property type="protein sequence ID" value="GGY85768.1"/>
    <property type="molecule type" value="Genomic_DNA"/>
</dbReference>
<keyword evidence="3" id="KW-1185">Reference proteome</keyword>
<dbReference type="RefSeq" id="WP_189420718.1">
    <property type="nucleotide sequence ID" value="NZ_BMYZ01000004.1"/>
</dbReference>
<dbReference type="Proteomes" id="UP000619761">
    <property type="component" value="Unassembled WGS sequence"/>
</dbReference>
<evidence type="ECO:0000259" key="1">
    <source>
        <dbReference type="PROSITE" id="PS51502"/>
    </source>
</evidence>
<protein>
    <recommendedName>
        <fullName evidence="1">Stress-response A/B barrel domain-containing protein</fullName>
    </recommendedName>
</protein>
<gene>
    <name evidence="2" type="ORF">GCM10011613_33390</name>
</gene>
<comment type="caution">
    <text evidence="2">The sequence shown here is derived from an EMBL/GenBank/DDBJ whole genome shotgun (WGS) entry which is preliminary data.</text>
</comment>
<dbReference type="Pfam" id="PF07876">
    <property type="entry name" value="Dabb"/>
    <property type="match status" value="1"/>
</dbReference>
<dbReference type="SUPFAM" id="SSF54909">
    <property type="entry name" value="Dimeric alpha+beta barrel"/>
    <property type="match status" value="1"/>
</dbReference>